<feature type="chain" id="PRO_5045984146" evidence="1">
    <location>
        <begin position="28"/>
        <end position="154"/>
    </location>
</feature>
<name>A0ABQ4PV80_9PROT</name>
<evidence type="ECO:0000313" key="3">
    <source>
        <dbReference type="Proteomes" id="UP001161064"/>
    </source>
</evidence>
<keyword evidence="3" id="KW-1185">Reference proteome</keyword>
<dbReference type="Proteomes" id="UP001161064">
    <property type="component" value="Unassembled WGS sequence"/>
</dbReference>
<protein>
    <submittedName>
        <fullName evidence="2">Uncharacterized protein</fullName>
    </submittedName>
</protein>
<evidence type="ECO:0000313" key="2">
    <source>
        <dbReference type="EMBL" id="GIU66876.1"/>
    </source>
</evidence>
<sequence>MQAQYLTCQTVSVLGALLAMSASPSLAGIADVGTKAKAAEVPANVVAKSPPAQDEDLSKSVDVIIVWGFRVRSKLYEERNPPLREGYETLVKKPECVSSVCGYVVFYDGQKWRSTNVLAGDEERLRQLQKQLDYEHQTLVIVHPNGQNRTVPEF</sequence>
<proteinExistence type="predicted"/>
<evidence type="ECO:0000256" key="1">
    <source>
        <dbReference type="SAM" id="SignalP"/>
    </source>
</evidence>
<reference evidence="2" key="1">
    <citation type="submission" date="2021-05" db="EMBL/GenBank/DDBJ databases">
        <authorList>
            <person name="Tanabe Y."/>
        </authorList>
    </citation>
    <scope>NUCLEOTIDE SEQUENCE</scope>
    <source>
        <strain evidence="2">BOTRYCO-1</strain>
    </source>
</reference>
<keyword evidence="1" id="KW-0732">Signal</keyword>
<organism evidence="2 3">
    <name type="scientific">Candidatus Phycosocius spiralis</name>
    <dbReference type="NCBI Taxonomy" id="2815099"/>
    <lineage>
        <taxon>Bacteria</taxon>
        <taxon>Pseudomonadati</taxon>
        <taxon>Pseudomonadota</taxon>
        <taxon>Alphaproteobacteria</taxon>
        <taxon>Caulobacterales</taxon>
        <taxon>Caulobacterales incertae sedis</taxon>
        <taxon>Candidatus Phycosocius</taxon>
    </lineage>
</organism>
<reference evidence="2" key="2">
    <citation type="journal article" date="2023" name="ISME Commun">
        <title>Characterization of a bloom-associated alphaproteobacterial lineage, 'Candidatus Phycosocius': insights into freshwater algal-bacterial interactions.</title>
        <authorList>
            <person name="Tanabe Y."/>
            <person name="Yamaguchi H."/>
            <person name="Yoshida M."/>
            <person name="Kai A."/>
            <person name="Okazaki Y."/>
        </authorList>
    </citation>
    <scope>NUCLEOTIDE SEQUENCE</scope>
    <source>
        <strain evidence="2">BOTRYCO-1</strain>
    </source>
</reference>
<gene>
    <name evidence="2" type="ORF">PsB1_1030</name>
</gene>
<accession>A0ABQ4PV80</accession>
<dbReference type="EMBL" id="BPFZ01000005">
    <property type="protein sequence ID" value="GIU66876.1"/>
    <property type="molecule type" value="Genomic_DNA"/>
</dbReference>
<feature type="signal peptide" evidence="1">
    <location>
        <begin position="1"/>
        <end position="27"/>
    </location>
</feature>
<comment type="caution">
    <text evidence="2">The sequence shown here is derived from an EMBL/GenBank/DDBJ whole genome shotgun (WGS) entry which is preliminary data.</text>
</comment>